<dbReference type="AlphaFoldDB" id="A0A1K1NTQ7"/>
<gene>
    <name evidence="1" type="ORF">SAMN02910280_2261</name>
</gene>
<dbReference type="Proteomes" id="UP000183461">
    <property type="component" value="Unassembled WGS sequence"/>
</dbReference>
<dbReference type="EMBL" id="FPIP01000005">
    <property type="protein sequence ID" value="SFW38703.1"/>
    <property type="molecule type" value="Genomic_DNA"/>
</dbReference>
<reference evidence="1 2" key="1">
    <citation type="submission" date="2016-11" db="EMBL/GenBank/DDBJ databases">
        <authorList>
            <person name="Jaros S."/>
            <person name="Januszkiewicz K."/>
            <person name="Wedrychowicz H."/>
        </authorList>
    </citation>
    <scope>NUCLEOTIDE SEQUENCE [LARGE SCALE GENOMIC DNA]</scope>
    <source>
        <strain evidence="1 2">YL228</strain>
    </source>
</reference>
<evidence type="ECO:0000313" key="2">
    <source>
        <dbReference type="Proteomes" id="UP000183461"/>
    </source>
</evidence>
<dbReference type="RefSeq" id="WP_024861518.1">
    <property type="nucleotide sequence ID" value="NZ_CAMHTN010000073.1"/>
</dbReference>
<evidence type="ECO:0000313" key="1">
    <source>
        <dbReference type="EMBL" id="SFW38703.1"/>
    </source>
</evidence>
<accession>A0A1K1NTQ7</accession>
<proteinExistence type="predicted"/>
<name>A0A1K1NTQ7_RUMFL</name>
<sequence>MKELLKKAVCEAIEKEYRSESEVLTEIQNVLVSNPDNDFECVEEIISILEKYGYDCGGCHDF</sequence>
<protein>
    <submittedName>
        <fullName evidence="1">Uncharacterized protein</fullName>
    </submittedName>
</protein>
<organism evidence="1 2">
    <name type="scientific">Ruminococcus flavefaciens</name>
    <dbReference type="NCBI Taxonomy" id="1265"/>
    <lineage>
        <taxon>Bacteria</taxon>
        <taxon>Bacillati</taxon>
        <taxon>Bacillota</taxon>
        <taxon>Clostridia</taxon>
        <taxon>Eubacteriales</taxon>
        <taxon>Oscillospiraceae</taxon>
        <taxon>Ruminococcus</taxon>
    </lineage>
</organism>